<feature type="domain" description="ShET2 enterotoxin N-terminal" evidence="2">
    <location>
        <begin position="143"/>
        <end position="420"/>
    </location>
</feature>
<name>F6GB33_RALS8</name>
<organism evidence="3 4">
    <name type="scientific">Ralstonia solanacearum (strain Po82)</name>
    <dbReference type="NCBI Taxonomy" id="1031711"/>
    <lineage>
        <taxon>Bacteria</taxon>
        <taxon>Pseudomonadati</taxon>
        <taxon>Pseudomonadota</taxon>
        <taxon>Betaproteobacteria</taxon>
        <taxon>Burkholderiales</taxon>
        <taxon>Burkholderiaceae</taxon>
        <taxon>Ralstonia</taxon>
        <taxon>Ralstonia solanacearum species complex</taxon>
    </lineage>
</organism>
<evidence type="ECO:0000259" key="2">
    <source>
        <dbReference type="Pfam" id="PF07906"/>
    </source>
</evidence>
<keyword evidence="3" id="KW-0614">Plasmid</keyword>
<geneLocation type="plasmid" evidence="4"/>
<dbReference type="KEGG" id="rsn:RSPO_m01600"/>
<dbReference type="PATRIC" id="fig|1031711.3.peg.4772"/>
<reference evidence="3 4" key="1">
    <citation type="journal article" date="2011" name="J. Bacteriol.">
        <title>Complete genome sequence of the plant pathogen Ralstonia solanacearum strain Po82.</title>
        <authorList>
            <person name="Xu J."/>
            <person name="Zheng H.J."/>
            <person name="Liu L."/>
            <person name="Pan Z.C."/>
            <person name="Prior P."/>
            <person name="Tang B."/>
            <person name="Xu J.S."/>
            <person name="Zhang H."/>
            <person name="Tian Q."/>
            <person name="Zhang L.Q."/>
            <person name="Feng J."/>
        </authorList>
    </citation>
    <scope>NUCLEOTIDE SEQUENCE [LARGE SCALE GENOMIC DNA]</scope>
    <source>
        <strain evidence="4">Po82</strain>
    </source>
</reference>
<dbReference type="HOGENOM" id="CLU_354072_0_0_4"/>
<accession>F6GB33</accession>
<protein>
    <submittedName>
        <fullName evidence="3">Type III effector, OspD family</fullName>
    </submittedName>
</protein>
<evidence type="ECO:0000313" key="3">
    <source>
        <dbReference type="EMBL" id="AEG72234.1"/>
    </source>
</evidence>
<dbReference type="EMBL" id="CP002820">
    <property type="protein sequence ID" value="AEG72234.1"/>
    <property type="molecule type" value="Genomic_DNA"/>
</dbReference>
<sequence>MSPRTADALDRRPQQYASRRISSHFAAPPACRAGISCQPEPVRRSDMRHPIPSRRLAPGPLQGEAVPSDPSRPAQAPGPGPASPAKSYGSLEALRTLGKPPRRPPTAGESTLRLANTLPRSPLANRCNEGEGASPDGVGREGPAASKETPYFPDNERRETNLNAHILFAPGTNPITDRLWCRHLARAYQRTAEDDDNGKVDFNRFAIAGEPHYDNFVDRAWRDNYLPPHEENLGLAPAMQRTVIDGDRFGVFLGEAFKELASIGRNHATAILSTANFGETPAEAATYTGHALSVSMRIKRDGEGRDVYVARVYDPNRTFTHKRVRVTDLQSLGHLTFHDFLDTGVDYGRPSVLTVVSPSLSLEQDPASTRAGDATLKGRLHLAMQANMPREVRAVAQQLRKPATRADLSDEELTALLAAKDASGIPALGAAMFWSYAEVMAIYGELVRESGLEPEAQAELLAARSAEGVPELQLDVLSGRNDTLLAYEALMRRSGLAPEMQAELLAARRPADGQPAMALALLPSLRTHDIPYLGGFPLQIYGAMVLRSGLPIDTQAELLAGKNQYGVPALQLAVLLGHQAEVVAYGELIRGSGLPPATQAELLAARRTDGVSAMELALLPPPEADDFPYLPDSLKTYGTMILQSGLPVETQIDLLTSRNRPEFQGVPIFHLAMAGSTDGNLIAGFASMVLRSELPEHAKVTLLAARMPRNGPPALGQAVALGNGTAACLFASEVLQSELAASAKVELIAGKDATGTPALAVAMAKGVRGTVSFLVRQILCSDLPDAMKAELLAGKNAKGVTALEGAVKAGRLGVVESCRDIIGRSELPPAMQAELLAGT</sequence>
<gene>
    <name evidence="3" type="ordered locus">RSPO_m01600</name>
</gene>
<proteinExistence type="predicted"/>
<evidence type="ECO:0000313" key="4">
    <source>
        <dbReference type="Proteomes" id="UP000007953"/>
    </source>
</evidence>
<dbReference type="Pfam" id="PF07906">
    <property type="entry name" value="Toxin_15"/>
    <property type="match status" value="1"/>
</dbReference>
<feature type="region of interest" description="Disordered" evidence="1">
    <location>
        <begin position="1"/>
        <end position="156"/>
    </location>
</feature>
<evidence type="ECO:0000256" key="1">
    <source>
        <dbReference type="SAM" id="MobiDB-lite"/>
    </source>
</evidence>
<dbReference type="AlphaFoldDB" id="F6GB33"/>
<dbReference type="InterPro" id="IPR012927">
    <property type="entry name" value="Toxin_15_N"/>
</dbReference>
<dbReference type="Proteomes" id="UP000007953">
    <property type="component" value="Plasmid megaplasmid"/>
</dbReference>